<dbReference type="Proteomes" id="UP000321379">
    <property type="component" value="Unassembled WGS sequence"/>
</dbReference>
<evidence type="ECO:0000256" key="1">
    <source>
        <dbReference type="ARBA" id="ARBA00005791"/>
    </source>
</evidence>
<reference evidence="9 10" key="1">
    <citation type="submission" date="2019-08" db="EMBL/GenBank/DDBJ databases">
        <title>Bacterial whole genome sequence for Glaciihabitans sp. CHu50b-6-2.</title>
        <authorList>
            <person name="Jin L."/>
        </authorList>
    </citation>
    <scope>NUCLEOTIDE SEQUENCE [LARGE SCALE GENOMIC DNA]</scope>
    <source>
        <strain evidence="9 10">CHu50b-6-2</strain>
    </source>
</reference>
<dbReference type="PANTHER" id="PTHR13887:SF14">
    <property type="entry name" value="DISULFIDE BOND FORMATION PROTEIN D"/>
    <property type="match status" value="1"/>
</dbReference>
<feature type="region of interest" description="Disordered" evidence="6">
    <location>
        <begin position="1"/>
        <end position="34"/>
    </location>
</feature>
<evidence type="ECO:0000256" key="7">
    <source>
        <dbReference type="SAM" id="Phobius"/>
    </source>
</evidence>
<evidence type="ECO:0000256" key="2">
    <source>
        <dbReference type="ARBA" id="ARBA00022729"/>
    </source>
</evidence>
<feature type="transmembrane region" description="Helical" evidence="7">
    <location>
        <begin position="40"/>
        <end position="61"/>
    </location>
</feature>
<dbReference type="PANTHER" id="PTHR13887">
    <property type="entry name" value="GLUTATHIONE S-TRANSFERASE KAPPA"/>
    <property type="match status" value="1"/>
</dbReference>
<dbReference type="Pfam" id="PF13462">
    <property type="entry name" value="Thioredoxin_4"/>
    <property type="match status" value="1"/>
</dbReference>
<evidence type="ECO:0000256" key="4">
    <source>
        <dbReference type="ARBA" id="ARBA00023157"/>
    </source>
</evidence>
<name>A0A5C8UYA9_9MICO</name>
<dbReference type="RefSeq" id="WP_147781781.1">
    <property type="nucleotide sequence ID" value="NZ_VRMG01000002.1"/>
</dbReference>
<dbReference type="InterPro" id="IPR036249">
    <property type="entry name" value="Thioredoxin-like_sf"/>
</dbReference>
<keyword evidence="7" id="KW-1133">Transmembrane helix</keyword>
<comment type="caution">
    <text evidence="9">The sequence shown here is derived from an EMBL/GenBank/DDBJ whole genome shotgun (WGS) entry which is preliminary data.</text>
</comment>
<dbReference type="AlphaFoldDB" id="A0A5C8UYA9"/>
<dbReference type="SUPFAM" id="SSF52833">
    <property type="entry name" value="Thioredoxin-like"/>
    <property type="match status" value="1"/>
</dbReference>
<evidence type="ECO:0000256" key="5">
    <source>
        <dbReference type="ARBA" id="ARBA00023284"/>
    </source>
</evidence>
<keyword evidence="4" id="KW-1015">Disulfide bond</keyword>
<dbReference type="Gene3D" id="3.40.30.10">
    <property type="entry name" value="Glutaredoxin"/>
    <property type="match status" value="1"/>
</dbReference>
<evidence type="ECO:0000259" key="8">
    <source>
        <dbReference type="Pfam" id="PF13462"/>
    </source>
</evidence>
<comment type="similarity">
    <text evidence="1">Belongs to the thioredoxin family. DsbA subfamily.</text>
</comment>
<evidence type="ECO:0000256" key="6">
    <source>
        <dbReference type="SAM" id="MobiDB-lite"/>
    </source>
</evidence>
<keyword evidence="3" id="KW-0560">Oxidoreductase</keyword>
<dbReference type="GO" id="GO:0016491">
    <property type="term" value="F:oxidoreductase activity"/>
    <property type="evidence" value="ECO:0007669"/>
    <property type="project" value="UniProtKB-KW"/>
</dbReference>
<protein>
    <submittedName>
        <fullName evidence="9">Thioredoxin domain-containing protein</fullName>
    </submittedName>
</protein>
<dbReference type="InterPro" id="IPR012336">
    <property type="entry name" value="Thioredoxin-like_fold"/>
</dbReference>
<dbReference type="CDD" id="cd02972">
    <property type="entry name" value="DsbA_family"/>
    <property type="match status" value="1"/>
</dbReference>
<dbReference type="EMBL" id="VRMG01000002">
    <property type="protein sequence ID" value="TXN32686.1"/>
    <property type="molecule type" value="Genomic_DNA"/>
</dbReference>
<keyword evidence="7" id="KW-0472">Membrane</keyword>
<evidence type="ECO:0000313" key="9">
    <source>
        <dbReference type="EMBL" id="TXN32686.1"/>
    </source>
</evidence>
<feature type="domain" description="Thioredoxin-like fold" evidence="8">
    <location>
        <begin position="113"/>
        <end position="282"/>
    </location>
</feature>
<keyword evidence="2" id="KW-0732">Signal</keyword>
<gene>
    <name evidence="9" type="ORF">FVP33_01020</name>
</gene>
<evidence type="ECO:0000313" key="10">
    <source>
        <dbReference type="Proteomes" id="UP000321379"/>
    </source>
</evidence>
<feature type="compositionally biased region" description="Basic and acidic residues" evidence="6">
    <location>
        <begin position="7"/>
        <end position="33"/>
    </location>
</feature>
<organism evidence="9 10">
    <name type="scientific">Lacisediminihabitans profunda</name>
    <dbReference type="NCBI Taxonomy" id="2594790"/>
    <lineage>
        <taxon>Bacteria</taxon>
        <taxon>Bacillati</taxon>
        <taxon>Actinomycetota</taxon>
        <taxon>Actinomycetes</taxon>
        <taxon>Micrococcales</taxon>
        <taxon>Microbacteriaceae</taxon>
        <taxon>Lacisediminihabitans</taxon>
    </lineage>
</organism>
<keyword evidence="10" id="KW-1185">Reference proteome</keyword>
<accession>A0A5C8UYA9</accession>
<evidence type="ECO:0000256" key="3">
    <source>
        <dbReference type="ARBA" id="ARBA00023002"/>
    </source>
</evidence>
<proteinExistence type="inferred from homology"/>
<keyword evidence="7" id="KW-0812">Transmembrane</keyword>
<sequence>MSYGGAGDDRLSKNQRREAAREKARTLREEQRKKDRRSRFVLQGSLIVVSLAIIAVIVVVITSSVRPPSAGPKNMISDGIKIGQNLAAVPTAALQPGDAPVPSARNKSDVIDIQIFVDYQCPVCQVFEQTNTAQIKSYLKTGAATLEIHPIAILDNRSLGQRYSSRAANAAACVANFSPNSYFDFNSLLFEEQPKENTEGLTDQKLVSIAKQAKVDSLASITSCITDQSFKAWVTAATSRATTGPIANSDVKKVSATPTVIINGAKFNGAATDASAFSAAIQKAAGDTFREDATATPSPSPAP</sequence>
<keyword evidence="5" id="KW-0676">Redox-active center</keyword>